<reference evidence="1 2" key="1">
    <citation type="journal article" date="2014" name="Genome Biol. Evol.">
        <title>The genome of the myxosporean Thelohanellus kitauei shows adaptations to nutrient acquisition within its fish host.</title>
        <authorList>
            <person name="Yang Y."/>
            <person name="Xiong J."/>
            <person name="Zhou Z."/>
            <person name="Huo F."/>
            <person name="Miao W."/>
            <person name="Ran C."/>
            <person name="Liu Y."/>
            <person name="Zhang J."/>
            <person name="Feng J."/>
            <person name="Wang M."/>
            <person name="Wang M."/>
            <person name="Wang L."/>
            <person name="Yao B."/>
        </authorList>
    </citation>
    <scope>NUCLEOTIDE SEQUENCE [LARGE SCALE GENOMIC DNA]</scope>
    <source>
        <strain evidence="1">Wuqing</strain>
    </source>
</reference>
<proteinExistence type="predicted"/>
<protein>
    <recommendedName>
        <fullName evidence="3">Cystatin domain-containing protein</fullName>
    </recommendedName>
</protein>
<sequence length="100" mass="11492">MLGGYGELHFLSEDEQRVFDDAVKIIKSSKSKMKKYSAYVPLLEHYAEVRVKVQIVAGRNYCFEITTTSEEIPQLFMKVFEGLPHNPQLKVKYLGTESDC</sequence>
<dbReference type="EMBL" id="JWZT01004769">
    <property type="protein sequence ID" value="KII63170.1"/>
    <property type="molecule type" value="Genomic_DNA"/>
</dbReference>
<dbReference type="Proteomes" id="UP000031668">
    <property type="component" value="Unassembled WGS sequence"/>
</dbReference>
<keyword evidence="2" id="KW-1185">Reference proteome</keyword>
<gene>
    <name evidence="1" type="ORF">RF11_11655</name>
</gene>
<evidence type="ECO:0008006" key="3">
    <source>
        <dbReference type="Google" id="ProtNLM"/>
    </source>
</evidence>
<name>A0A0C2M855_THEKT</name>
<evidence type="ECO:0000313" key="1">
    <source>
        <dbReference type="EMBL" id="KII63170.1"/>
    </source>
</evidence>
<dbReference type="InterPro" id="IPR046350">
    <property type="entry name" value="Cystatin_sf"/>
</dbReference>
<dbReference type="AlphaFoldDB" id="A0A0C2M855"/>
<organism evidence="1 2">
    <name type="scientific">Thelohanellus kitauei</name>
    <name type="common">Myxosporean</name>
    <dbReference type="NCBI Taxonomy" id="669202"/>
    <lineage>
        <taxon>Eukaryota</taxon>
        <taxon>Metazoa</taxon>
        <taxon>Cnidaria</taxon>
        <taxon>Myxozoa</taxon>
        <taxon>Myxosporea</taxon>
        <taxon>Bivalvulida</taxon>
        <taxon>Platysporina</taxon>
        <taxon>Myxobolidae</taxon>
        <taxon>Thelohanellus</taxon>
    </lineage>
</organism>
<accession>A0A0C2M855</accession>
<comment type="caution">
    <text evidence="1">The sequence shown here is derived from an EMBL/GenBank/DDBJ whole genome shotgun (WGS) entry which is preliminary data.</text>
</comment>
<evidence type="ECO:0000313" key="2">
    <source>
        <dbReference type="Proteomes" id="UP000031668"/>
    </source>
</evidence>
<dbReference type="Gene3D" id="3.10.450.10">
    <property type="match status" value="1"/>
</dbReference>
<dbReference type="SUPFAM" id="SSF54403">
    <property type="entry name" value="Cystatin/monellin"/>
    <property type="match status" value="1"/>
</dbReference>